<dbReference type="PANTHER" id="PTHR24567:SF58">
    <property type="entry name" value="CYCLIC AMP-BINDING REGULATORY PROTEIN"/>
    <property type="match status" value="1"/>
</dbReference>
<gene>
    <name evidence="5" type="ORF">B9N49_07370</name>
</gene>
<dbReference type="GO" id="GO:0005829">
    <property type="term" value="C:cytosol"/>
    <property type="evidence" value="ECO:0007669"/>
    <property type="project" value="TreeGrafter"/>
</dbReference>
<dbReference type="PROSITE" id="PS50042">
    <property type="entry name" value="CNMP_BINDING_3"/>
    <property type="match status" value="1"/>
</dbReference>
<dbReference type="InterPro" id="IPR018490">
    <property type="entry name" value="cNMP-bd_dom_sf"/>
</dbReference>
<dbReference type="InterPro" id="IPR014710">
    <property type="entry name" value="RmlC-like_jellyroll"/>
</dbReference>
<name>A0A233V305_FINMA</name>
<dbReference type="PANTHER" id="PTHR24567">
    <property type="entry name" value="CRP FAMILY TRANSCRIPTIONAL REGULATORY PROTEIN"/>
    <property type="match status" value="1"/>
</dbReference>
<dbReference type="InterPro" id="IPR036390">
    <property type="entry name" value="WH_DNA-bd_sf"/>
</dbReference>
<dbReference type="GO" id="GO:0003700">
    <property type="term" value="F:DNA-binding transcription factor activity"/>
    <property type="evidence" value="ECO:0007669"/>
    <property type="project" value="TreeGrafter"/>
</dbReference>
<evidence type="ECO:0000256" key="2">
    <source>
        <dbReference type="ARBA" id="ARBA00023125"/>
    </source>
</evidence>
<keyword evidence="2" id="KW-0238">DNA-binding</keyword>
<keyword evidence="3" id="KW-0804">Transcription</keyword>
<dbReference type="CDD" id="cd00038">
    <property type="entry name" value="CAP_ED"/>
    <property type="match status" value="1"/>
</dbReference>
<organism evidence="5 6">
    <name type="scientific">Finegoldia magna</name>
    <name type="common">Peptostreptococcus magnus</name>
    <dbReference type="NCBI Taxonomy" id="1260"/>
    <lineage>
        <taxon>Bacteria</taxon>
        <taxon>Bacillati</taxon>
        <taxon>Bacillota</taxon>
        <taxon>Tissierellia</taxon>
        <taxon>Tissierellales</taxon>
        <taxon>Peptoniphilaceae</taxon>
        <taxon>Finegoldia</taxon>
    </lineage>
</organism>
<dbReference type="SUPFAM" id="SSF46785">
    <property type="entry name" value="Winged helix' DNA-binding domain"/>
    <property type="match status" value="1"/>
</dbReference>
<comment type="caution">
    <text evidence="5">The sequence shown here is derived from an EMBL/GenBank/DDBJ whole genome shotgun (WGS) entry which is preliminary data.</text>
</comment>
<evidence type="ECO:0000313" key="5">
    <source>
        <dbReference type="EMBL" id="OXZ26779.1"/>
    </source>
</evidence>
<feature type="domain" description="Cyclic nucleotide-binding" evidence="4">
    <location>
        <begin position="8"/>
        <end position="104"/>
    </location>
</feature>
<accession>A0A233V305</accession>
<reference evidence="6" key="1">
    <citation type="submission" date="2017-04" db="EMBL/GenBank/DDBJ databases">
        <title>Finegoldia magna isolated from orthopedic joint implant-associated infections.</title>
        <authorList>
            <person name="Bjorklund S."/>
            <person name="Bruggemann H."/>
            <person name="Jensen A."/>
            <person name="Hellmark B."/>
            <person name="Soderquist B."/>
        </authorList>
    </citation>
    <scope>NUCLEOTIDE SEQUENCE [LARGE SCALE GENOMIC DNA]</scope>
    <source>
        <strain evidence="6">CCUG 54800</strain>
    </source>
</reference>
<dbReference type="SUPFAM" id="SSF51206">
    <property type="entry name" value="cAMP-binding domain-like"/>
    <property type="match status" value="1"/>
</dbReference>
<dbReference type="Pfam" id="PF13545">
    <property type="entry name" value="HTH_Crp_2"/>
    <property type="match status" value="1"/>
</dbReference>
<dbReference type="Proteomes" id="UP000215413">
    <property type="component" value="Unassembled WGS sequence"/>
</dbReference>
<sequence>MEILKSELFKNFSKQEIEQLLNSNFIYQKSYKKHQYIYKSGNTTDTFGLILKGKVRLEITNYWGSRMILSNRNKFQIIAESYAISGEKLIIDVVASEDCEILFIKTNEIFANHNNYNDKLIKNLLVILSNDNYSLSQKLCQSSFKKIRQKLTVYLSSVALKKETNEFEIPFNRQELADYLNVDRSALSKELMEMKKEGLLDYNKNHFSLHKNFKEEYFYVI</sequence>
<dbReference type="InterPro" id="IPR012318">
    <property type="entry name" value="HTH_CRP"/>
</dbReference>
<evidence type="ECO:0000256" key="1">
    <source>
        <dbReference type="ARBA" id="ARBA00023015"/>
    </source>
</evidence>
<evidence type="ECO:0000256" key="3">
    <source>
        <dbReference type="ARBA" id="ARBA00023163"/>
    </source>
</evidence>
<dbReference type="EMBL" id="NDYC01000033">
    <property type="protein sequence ID" value="OXZ26779.1"/>
    <property type="molecule type" value="Genomic_DNA"/>
</dbReference>
<dbReference type="AlphaFoldDB" id="A0A233V305"/>
<dbReference type="Gene3D" id="2.60.120.10">
    <property type="entry name" value="Jelly Rolls"/>
    <property type="match status" value="1"/>
</dbReference>
<dbReference type="GO" id="GO:0003677">
    <property type="term" value="F:DNA binding"/>
    <property type="evidence" value="ECO:0007669"/>
    <property type="project" value="UniProtKB-KW"/>
</dbReference>
<dbReference type="Pfam" id="PF00027">
    <property type="entry name" value="cNMP_binding"/>
    <property type="match status" value="1"/>
</dbReference>
<dbReference type="InterPro" id="IPR000595">
    <property type="entry name" value="cNMP-bd_dom"/>
</dbReference>
<evidence type="ECO:0000259" key="4">
    <source>
        <dbReference type="PROSITE" id="PS50042"/>
    </source>
</evidence>
<dbReference type="InterPro" id="IPR050397">
    <property type="entry name" value="Env_Response_Regulators"/>
</dbReference>
<dbReference type="RefSeq" id="WP_094206162.1">
    <property type="nucleotide sequence ID" value="NZ_NDYC01000033.1"/>
</dbReference>
<evidence type="ECO:0000313" key="6">
    <source>
        <dbReference type="Proteomes" id="UP000215413"/>
    </source>
</evidence>
<proteinExistence type="predicted"/>
<keyword evidence="1" id="KW-0805">Transcription regulation</keyword>
<protein>
    <recommendedName>
        <fullName evidence="4">Cyclic nucleotide-binding domain-containing protein</fullName>
    </recommendedName>
</protein>